<reference evidence="1 2" key="1">
    <citation type="journal article" date="2012" name="BMC Genomics">
        <title>Comparative genomic analysis and phylogenetic position of Theileria equi.</title>
        <authorList>
            <person name="Kappmeyer L.S."/>
            <person name="Thiagarajan M."/>
            <person name="Herndon D.R."/>
            <person name="Ramsay J.D."/>
            <person name="Caler E."/>
            <person name="Djikeng A."/>
            <person name="Gillespie J.J."/>
            <person name="Lau A.O."/>
            <person name="Roalson E.H."/>
            <person name="Silva J.C."/>
            <person name="Silva M.G."/>
            <person name="Suarez C.E."/>
            <person name="Ueti M.W."/>
            <person name="Nene V.M."/>
            <person name="Mealey R.H."/>
            <person name="Knowles D.P."/>
            <person name="Brayton K.A."/>
        </authorList>
    </citation>
    <scope>NUCLEOTIDE SEQUENCE [LARGE SCALE GENOMIC DNA]</scope>
    <source>
        <strain evidence="1 2">WA</strain>
    </source>
</reference>
<dbReference type="InterPro" id="IPR033562">
    <property type="entry name" value="PLPL"/>
</dbReference>
<protein>
    <recommendedName>
        <fullName evidence="3">PNPLA domain-containing protein</fullName>
    </recommendedName>
</protein>
<dbReference type="KEGG" id="beq:BEWA_011520"/>
<accession>L0B3Q4</accession>
<dbReference type="GO" id="GO:0016020">
    <property type="term" value="C:membrane"/>
    <property type="evidence" value="ECO:0007669"/>
    <property type="project" value="TreeGrafter"/>
</dbReference>
<evidence type="ECO:0000313" key="2">
    <source>
        <dbReference type="Proteomes" id="UP000031512"/>
    </source>
</evidence>
<dbReference type="GO" id="GO:0019433">
    <property type="term" value="P:triglyceride catabolic process"/>
    <property type="evidence" value="ECO:0007669"/>
    <property type="project" value="TreeGrafter"/>
</dbReference>
<dbReference type="EMBL" id="CP001670">
    <property type="protein sequence ID" value="AFZ81734.1"/>
    <property type="molecule type" value="Genomic_DNA"/>
</dbReference>
<evidence type="ECO:0000313" key="1">
    <source>
        <dbReference type="EMBL" id="AFZ81734.1"/>
    </source>
</evidence>
<dbReference type="PANTHER" id="PTHR12406:SF7">
    <property type="entry name" value="PATATIN-LIKE PHOSPHOLIPASE DOMAIN-CONTAINING PROTEIN 4"/>
    <property type="match status" value="1"/>
</dbReference>
<keyword evidence="2" id="KW-1185">Reference proteome</keyword>
<dbReference type="OrthoDB" id="197155at2759"/>
<dbReference type="GO" id="GO:0004806">
    <property type="term" value="F:triacylglycerol lipase activity"/>
    <property type="evidence" value="ECO:0007669"/>
    <property type="project" value="TreeGrafter"/>
</dbReference>
<dbReference type="PANTHER" id="PTHR12406">
    <property type="entry name" value="CALCIUM-INDEPENDENT PHOSPHOLIPASE A2 IPLA2 -RELATED"/>
    <property type="match status" value="1"/>
</dbReference>
<gene>
    <name evidence="1" type="ORF">BEWA_011520</name>
</gene>
<dbReference type="GO" id="GO:0055088">
    <property type="term" value="P:lipid homeostasis"/>
    <property type="evidence" value="ECO:0007669"/>
    <property type="project" value="TreeGrafter"/>
</dbReference>
<proteinExistence type="predicted"/>
<dbReference type="GO" id="GO:0005737">
    <property type="term" value="C:cytoplasm"/>
    <property type="evidence" value="ECO:0007669"/>
    <property type="project" value="TreeGrafter"/>
</dbReference>
<evidence type="ECO:0008006" key="3">
    <source>
        <dbReference type="Google" id="ProtNLM"/>
    </source>
</evidence>
<name>L0B3Q4_THEEQ</name>
<dbReference type="InterPro" id="IPR016035">
    <property type="entry name" value="Acyl_Trfase/lysoPLipase"/>
</dbReference>
<dbReference type="SUPFAM" id="SSF52151">
    <property type="entry name" value="FabD/lysophospholipase-like"/>
    <property type="match status" value="1"/>
</dbReference>
<dbReference type="AlphaFoldDB" id="L0B3Q4"/>
<dbReference type="eggNOG" id="KOG3773">
    <property type="taxonomic scope" value="Eukaryota"/>
</dbReference>
<dbReference type="GeneID" id="15805500"/>
<dbReference type="RefSeq" id="XP_004831400.1">
    <property type="nucleotide sequence ID" value="XM_004831343.1"/>
</dbReference>
<sequence length="771" mass="88841">MSISRLILGLEKFATIGRRAVRFCEKKTMEKSDSFNVCLDDVKTPALPEDILNYYDLDKVYRFMDDKGYSGKINSANDIEYNYLLRHSISYLLKLKYEYIDGSINGCTNNKPGNSALTTLFDCDFRLVYSPPYGDRKHIHIDDVSVYNLYMSLIDIVNRILQNPDDLNLYSALKKCSNNINHYFLEENMSEDLISEIISHYTNIGAIIMETAGKAEDIESLLKSCRLVHKQKLVNADRSDHDIGFSFSPCGFMIPYHVGVLNLLSELNIVNMTTPLSGASSGSISIVSLSLLNDFPFLMNLIEELSNDALIHGTHHRLDSLITKFFNKYLQENCHEFINSRIGTIVLAYSRLGFCRFKPVLVSKFSNSTDLRDCLRVSSYIPILSSKELVYYNNKPGFDGQLSLSKHLGCAKTAAKRTINTNPYPFYLRTFSKRLLDNEYISPHLMRRDKYLIHYIRFKCLIYHLWLRKIELNSSEDWITEIKLCISLYKELVHGKREESDSWYGLCGLWSNKSLLNLFSIVVKSEVSLDVEKNSAKRIKRNISRMDISKKFTTTKLKFSRTKFNASPITLLDWLESQKQSDNVPSATSDPLVATKISSLYNLLYTITPPMSLKYQYISSSKLLHNNIKLHKLLNISLYSTEKSNLRFFYDLGKTDAFRWIIHDYIAFENWIYLKIKCLEGGNVHNEQPLNASSSSSINQKQTNLVHEMLNLISISTFNLAKSLKTRLNTKEMDFFKIQNNAVKSVILSDCVDSRYTHILGHIHFWVYNSY</sequence>
<dbReference type="STRING" id="1537102.L0B3Q4"/>
<organism evidence="1 2">
    <name type="scientific">Theileria equi strain WA</name>
    <dbReference type="NCBI Taxonomy" id="1537102"/>
    <lineage>
        <taxon>Eukaryota</taxon>
        <taxon>Sar</taxon>
        <taxon>Alveolata</taxon>
        <taxon>Apicomplexa</taxon>
        <taxon>Aconoidasida</taxon>
        <taxon>Piroplasmida</taxon>
        <taxon>Theileriidae</taxon>
        <taxon>Theileria</taxon>
    </lineage>
</organism>
<dbReference type="Proteomes" id="UP000031512">
    <property type="component" value="Chromosome 3"/>
</dbReference>
<dbReference type="GO" id="GO:0005811">
    <property type="term" value="C:lipid droplet"/>
    <property type="evidence" value="ECO:0007669"/>
    <property type="project" value="TreeGrafter"/>
</dbReference>
<dbReference type="VEuPathDB" id="PiroplasmaDB:BEWA_011520"/>